<dbReference type="PROSITE" id="PS00670">
    <property type="entry name" value="D_2_HYDROXYACID_DH_2"/>
    <property type="match status" value="1"/>
</dbReference>
<dbReference type="InterPro" id="IPR058205">
    <property type="entry name" value="D-LDH-like"/>
</dbReference>
<proteinExistence type="inferred from homology"/>
<keyword evidence="3" id="KW-0520">NAD</keyword>
<dbReference type="SUPFAM" id="SSF51735">
    <property type="entry name" value="NAD(P)-binding Rossmann-fold domains"/>
    <property type="match status" value="1"/>
</dbReference>
<organism evidence="7 8">
    <name type="scientific">Porphyridium purpureum</name>
    <name type="common">Red alga</name>
    <name type="synonym">Porphyridium cruentum</name>
    <dbReference type="NCBI Taxonomy" id="35688"/>
    <lineage>
        <taxon>Eukaryota</taxon>
        <taxon>Rhodophyta</taxon>
        <taxon>Bangiophyceae</taxon>
        <taxon>Porphyridiales</taxon>
        <taxon>Porphyridiaceae</taxon>
        <taxon>Porphyridium</taxon>
    </lineage>
</organism>
<dbReference type="PROSITE" id="PS00671">
    <property type="entry name" value="D_2_HYDROXYACID_DH_3"/>
    <property type="match status" value="1"/>
</dbReference>
<keyword evidence="8" id="KW-1185">Reference proteome</keyword>
<dbReference type="Gene3D" id="3.40.50.720">
    <property type="entry name" value="NAD(P)-binding Rossmann-like Domain"/>
    <property type="match status" value="2"/>
</dbReference>
<dbReference type="GO" id="GO:0051287">
    <property type="term" value="F:NAD binding"/>
    <property type="evidence" value="ECO:0007669"/>
    <property type="project" value="InterPro"/>
</dbReference>
<evidence type="ECO:0000256" key="3">
    <source>
        <dbReference type="ARBA" id="ARBA00023027"/>
    </source>
</evidence>
<evidence type="ECO:0000313" key="7">
    <source>
        <dbReference type="EMBL" id="KAA8495076.1"/>
    </source>
</evidence>
<reference evidence="8" key="1">
    <citation type="journal article" date="2019" name="Nat. Commun.">
        <title>Expansion of phycobilisome linker gene families in mesophilic red algae.</title>
        <authorList>
            <person name="Lee J."/>
            <person name="Kim D."/>
            <person name="Bhattacharya D."/>
            <person name="Yoon H.S."/>
        </authorList>
    </citation>
    <scope>NUCLEOTIDE SEQUENCE [LARGE SCALE GENOMIC DNA]</scope>
    <source>
        <strain evidence="8">CCMP 1328</strain>
    </source>
</reference>
<comment type="caution">
    <text evidence="7">The sequence shown here is derived from an EMBL/GenBank/DDBJ whole genome shotgun (WGS) entry which is preliminary data.</text>
</comment>
<sequence length="335" mass="36025">MRCVIFSTIAPEVELLSSKVGTLDIDCVSQSVHELRRDALLRLCKGVRAVSVGRTDVLNGVTLRVLREAGVEAIVVRHPSLSDMPELDLDAVRSLNIQLCRIPHVSSAAVAELTIALVLSLFRNVPQAYVRAAGGNLTQASLIGHELGGKTCGLLGTGRVGVRVAHALAALGCKILAYDAFESPHIIELGGEYVSLDELWERSDIISLHAPLVEATRHIVNDESIRKLKHGTVLVNTSRGGLMDPAAVLRGLESGQIGALGVDVFECDNDVFLRDHGVHGVPDKNVSRILAYPRVLVTPHLASFTTESLTTVCKGVLTSLEQFERGERIDNCSGQ</sequence>
<dbReference type="EMBL" id="VRMN01000004">
    <property type="protein sequence ID" value="KAA8495076.1"/>
    <property type="molecule type" value="Genomic_DNA"/>
</dbReference>
<feature type="domain" description="D-isomer specific 2-hydroxyacid dehydrogenase NAD-binding" evidence="6">
    <location>
        <begin position="115"/>
        <end position="302"/>
    </location>
</feature>
<dbReference type="Pfam" id="PF00389">
    <property type="entry name" value="2-Hacid_dh"/>
    <property type="match status" value="1"/>
</dbReference>
<dbReference type="AlphaFoldDB" id="A0A5J4YUP8"/>
<dbReference type="OrthoDB" id="298012at2759"/>
<dbReference type="PANTHER" id="PTHR43026:SF1">
    <property type="entry name" value="2-HYDROXYACID DEHYDROGENASE HOMOLOG 1-RELATED"/>
    <property type="match status" value="1"/>
</dbReference>
<gene>
    <name evidence="7" type="ORF">FVE85_3317</name>
</gene>
<dbReference type="OMA" id="CHSAGYD"/>
<dbReference type="InterPro" id="IPR029753">
    <property type="entry name" value="D-isomer_DH_CS"/>
</dbReference>
<keyword evidence="2 4" id="KW-0560">Oxidoreductase</keyword>
<protein>
    <submittedName>
        <fullName evidence="7">2-hydroxyacid dehydrogenase-like</fullName>
    </submittedName>
</protein>
<dbReference type="Pfam" id="PF02826">
    <property type="entry name" value="2-Hacid_dh_C"/>
    <property type="match status" value="1"/>
</dbReference>
<feature type="domain" description="D-isomer specific 2-hydroxyacid dehydrogenase catalytic" evidence="5">
    <location>
        <begin position="5"/>
        <end position="332"/>
    </location>
</feature>
<evidence type="ECO:0000256" key="1">
    <source>
        <dbReference type="ARBA" id="ARBA00005854"/>
    </source>
</evidence>
<name>A0A5J4YUP8_PORPP</name>
<dbReference type="Proteomes" id="UP000324585">
    <property type="component" value="Unassembled WGS sequence"/>
</dbReference>
<comment type="similarity">
    <text evidence="1 4">Belongs to the D-isomer specific 2-hydroxyacid dehydrogenase family.</text>
</comment>
<dbReference type="SUPFAM" id="SSF52283">
    <property type="entry name" value="Formate/glycerate dehydrogenase catalytic domain-like"/>
    <property type="match status" value="1"/>
</dbReference>
<evidence type="ECO:0000313" key="8">
    <source>
        <dbReference type="Proteomes" id="UP000324585"/>
    </source>
</evidence>
<evidence type="ECO:0000259" key="5">
    <source>
        <dbReference type="Pfam" id="PF00389"/>
    </source>
</evidence>
<dbReference type="GO" id="GO:0016616">
    <property type="term" value="F:oxidoreductase activity, acting on the CH-OH group of donors, NAD or NADP as acceptor"/>
    <property type="evidence" value="ECO:0007669"/>
    <property type="project" value="InterPro"/>
</dbReference>
<evidence type="ECO:0000256" key="4">
    <source>
        <dbReference type="RuleBase" id="RU003719"/>
    </source>
</evidence>
<dbReference type="InterPro" id="IPR006139">
    <property type="entry name" value="D-isomer_2_OHA_DH_cat_dom"/>
</dbReference>
<evidence type="ECO:0000256" key="2">
    <source>
        <dbReference type="ARBA" id="ARBA00023002"/>
    </source>
</evidence>
<evidence type="ECO:0000259" key="6">
    <source>
        <dbReference type="Pfam" id="PF02826"/>
    </source>
</evidence>
<dbReference type="InterPro" id="IPR006140">
    <property type="entry name" value="D-isomer_DH_NAD-bd"/>
</dbReference>
<dbReference type="PANTHER" id="PTHR43026">
    <property type="entry name" value="2-HYDROXYACID DEHYDROGENASE HOMOLOG 1-RELATED"/>
    <property type="match status" value="1"/>
</dbReference>
<dbReference type="InterPro" id="IPR036291">
    <property type="entry name" value="NAD(P)-bd_dom_sf"/>
</dbReference>
<accession>A0A5J4YUP8</accession>